<dbReference type="EMBL" id="GIFC01013342">
    <property type="protein sequence ID" value="MXU95425.1"/>
    <property type="molecule type" value="Transcribed_RNA"/>
</dbReference>
<proteinExistence type="predicted"/>
<evidence type="ECO:0000256" key="1">
    <source>
        <dbReference type="SAM" id="MobiDB-lite"/>
    </source>
</evidence>
<evidence type="ECO:0000313" key="3">
    <source>
        <dbReference type="EMBL" id="MXU95425.1"/>
    </source>
</evidence>
<evidence type="ECO:0000256" key="2">
    <source>
        <dbReference type="SAM" id="SignalP"/>
    </source>
</evidence>
<reference evidence="3" key="1">
    <citation type="submission" date="2019-12" db="EMBL/GenBank/DDBJ databases">
        <title>An insight into the sialome of adult female Ixodes ricinus ticks feeding for 6 days.</title>
        <authorList>
            <person name="Perner J."/>
            <person name="Ribeiro J.M.C."/>
        </authorList>
    </citation>
    <scope>NUCLEOTIDE SEQUENCE</scope>
    <source>
        <strain evidence="3">Semi-engorged</strain>
        <tissue evidence="3">Salivary glands</tissue>
    </source>
</reference>
<feature type="signal peptide" evidence="2">
    <location>
        <begin position="1"/>
        <end position="21"/>
    </location>
</feature>
<accession>A0A6B0V0Y2</accession>
<keyword evidence="2" id="KW-0732">Signal</keyword>
<name>A0A6B0V0Y2_IXORI</name>
<dbReference type="AlphaFoldDB" id="A0A6B0V0Y2"/>
<protein>
    <submittedName>
        <fullName evidence="3">Putative secreted protein</fullName>
    </submittedName>
</protein>
<sequence>MVILLLLLSRVLMVILDRAGGLTAGGSAAFCRCGCCGEGDRTISAAWALPKAGGVSAAIDASRVSGRRVSAAGTTGRVSAPAAPSGGCVSPGTSVAEGPAASDSGLATLWATPSSTTDEESSGTGRPGAVASSRGHCCCCCPAGFPSQCLSSTSAWPPAVSVGASRFAGWEYTRKARRREESLFQA</sequence>
<feature type="chain" id="PRO_5025529730" evidence="2">
    <location>
        <begin position="22"/>
        <end position="186"/>
    </location>
</feature>
<feature type="region of interest" description="Disordered" evidence="1">
    <location>
        <begin position="73"/>
        <end position="99"/>
    </location>
</feature>
<organism evidence="3">
    <name type="scientific">Ixodes ricinus</name>
    <name type="common">Common tick</name>
    <name type="synonym">Acarus ricinus</name>
    <dbReference type="NCBI Taxonomy" id="34613"/>
    <lineage>
        <taxon>Eukaryota</taxon>
        <taxon>Metazoa</taxon>
        <taxon>Ecdysozoa</taxon>
        <taxon>Arthropoda</taxon>
        <taxon>Chelicerata</taxon>
        <taxon>Arachnida</taxon>
        <taxon>Acari</taxon>
        <taxon>Parasitiformes</taxon>
        <taxon>Ixodida</taxon>
        <taxon>Ixodoidea</taxon>
        <taxon>Ixodidae</taxon>
        <taxon>Ixodinae</taxon>
        <taxon>Ixodes</taxon>
    </lineage>
</organism>